<name>A0A3M7R673_BRAPC</name>
<dbReference type="EMBL" id="REGN01004106">
    <property type="protein sequence ID" value="RNA19077.1"/>
    <property type="molecule type" value="Genomic_DNA"/>
</dbReference>
<reference evidence="1 2" key="1">
    <citation type="journal article" date="2018" name="Sci. Rep.">
        <title>Genomic signatures of local adaptation to the degree of environmental predictability in rotifers.</title>
        <authorList>
            <person name="Franch-Gras L."/>
            <person name="Hahn C."/>
            <person name="Garcia-Roger E.M."/>
            <person name="Carmona M.J."/>
            <person name="Serra M."/>
            <person name="Gomez A."/>
        </authorList>
    </citation>
    <scope>NUCLEOTIDE SEQUENCE [LARGE SCALE GENOMIC DNA]</scope>
    <source>
        <strain evidence="1">HYR1</strain>
    </source>
</reference>
<evidence type="ECO:0000313" key="2">
    <source>
        <dbReference type="Proteomes" id="UP000276133"/>
    </source>
</evidence>
<proteinExistence type="predicted"/>
<keyword evidence="2" id="KW-1185">Reference proteome</keyword>
<organism evidence="1 2">
    <name type="scientific">Brachionus plicatilis</name>
    <name type="common">Marine rotifer</name>
    <name type="synonym">Brachionus muelleri</name>
    <dbReference type="NCBI Taxonomy" id="10195"/>
    <lineage>
        <taxon>Eukaryota</taxon>
        <taxon>Metazoa</taxon>
        <taxon>Spiralia</taxon>
        <taxon>Gnathifera</taxon>
        <taxon>Rotifera</taxon>
        <taxon>Eurotatoria</taxon>
        <taxon>Monogononta</taxon>
        <taxon>Pseudotrocha</taxon>
        <taxon>Ploima</taxon>
        <taxon>Brachionidae</taxon>
        <taxon>Brachionus</taxon>
    </lineage>
</organism>
<protein>
    <submittedName>
        <fullName evidence="1">Uncharacterized protein</fullName>
    </submittedName>
</protein>
<dbReference type="AlphaFoldDB" id="A0A3M7R673"/>
<gene>
    <name evidence="1" type="ORF">BpHYR1_024080</name>
</gene>
<sequence length="95" mass="10610">MEKITIKECDFLANGTNSDHEENCESDFEEVGLAISKLSLNPTKKKFPDTIFEKFSKIASEASIASETTQSAVKKVLSKHKNPITCPECEKLMKK</sequence>
<evidence type="ECO:0000313" key="1">
    <source>
        <dbReference type="EMBL" id="RNA19077.1"/>
    </source>
</evidence>
<dbReference type="Proteomes" id="UP000276133">
    <property type="component" value="Unassembled WGS sequence"/>
</dbReference>
<comment type="caution">
    <text evidence="1">The sequence shown here is derived from an EMBL/GenBank/DDBJ whole genome shotgun (WGS) entry which is preliminary data.</text>
</comment>
<accession>A0A3M7R673</accession>